<protein>
    <recommendedName>
        <fullName evidence="6">Methyl-accepting transducer domain-containing protein</fullName>
    </recommendedName>
</protein>
<keyword evidence="3" id="KW-0175">Coiled coil</keyword>
<feature type="transmembrane region" description="Helical" evidence="5">
    <location>
        <begin position="54"/>
        <end position="75"/>
    </location>
</feature>
<keyword evidence="5" id="KW-1133">Transmembrane helix</keyword>
<dbReference type="Pfam" id="PF00015">
    <property type="entry name" value="MCPsignal"/>
    <property type="match status" value="1"/>
</dbReference>
<name>A0A833H011_9LEPT</name>
<feature type="transmembrane region" description="Helical" evidence="5">
    <location>
        <begin position="81"/>
        <end position="101"/>
    </location>
</feature>
<feature type="region of interest" description="Disordered" evidence="4">
    <location>
        <begin position="496"/>
        <end position="526"/>
    </location>
</feature>
<evidence type="ECO:0000313" key="8">
    <source>
        <dbReference type="Proteomes" id="UP000460298"/>
    </source>
</evidence>
<dbReference type="SMART" id="SM00283">
    <property type="entry name" value="MA"/>
    <property type="match status" value="1"/>
</dbReference>
<dbReference type="AlphaFoldDB" id="A0A833H011"/>
<dbReference type="GO" id="GO:0007165">
    <property type="term" value="P:signal transduction"/>
    <property type="evidence" value="ECO:0007669"/>
    <property type="project" value="UniProtKB-KW"/>
</dbReference>
<feature type="transmembrane region" description="Helical" evidence="5">
    <location>
        <begin position="27"/>
        <end position="47"/>
    </location>
</feature>
<feature type="coiled-coil region" evidence="3">
    <location>
        <begin position="416"/>
        <end position="443"/>
    </location>
</feature>
<accession>A0A833H011</accession>
<dbReference type="Proteomes" id="UP000460298">
    <property type="component" value="Unassembled WGS sequence"/>
</dbReference>
<sequence length="526" mass="57944">MMISRFVGFWLKRYDESDFVRYKKAQFLLMMILLFFTLMLVLLAASANVDRQRFIAILATVVPALVASLMSLLALRAGREILSGSILALLSAMIIAPGFFARPPHIAGVSVGFFMYIDLVFALLFCTTTIGVTVLLIFVITHVTYFIFVTRTMSADPIMYEAGRTMMVDGLITLLMVFFVTNAIQKLLKRAVDLSQSEIKRNTEHLDYIGNIVGTVRQTSGQMIAGIEQTSLIAGRFLQNSRNQDLSIRTLTDSVNRISTTTESVAAASQDQRASLETLLQSFADLSGSIDAVKQSGHQMSSLLEGLLQMAQEGRGASTMLDEVNEKILKNSNQILSVTDIMKEFFERINLLSLNAAIEAARAGEYGRGFAVVADEISKLAGQSSSQLKQVNDLIMKNRQDVADGSGAVSSIVSFIQKMLGQVDQLQDRARTTIREIQSQEEMRLSMDGRAALVREKTHSIIQAMEDQRRSVDDVASAIVEANRIVEEFNSGTEELTRSSSSLNDLARKLSQDVEGAPERSSTAPL</sequence>
<evidence type="ECO:0000256" key="4">
    <source>
        <dbReference type="SAM" id="MobiDB-lite"/>
    </source>
</evidence>
<keyword evidence="1 2" id="KW-0807">Transducer</keyword>
<dbReference type="SUPFAM" id="SSF58104">
    <property type="entry name" value="Methyl-accepting chemotaxis protein (MCP) signaling domain"/>
    <property type="match status" value="1"/>
</dbReference>
<evidence type="ECO:0000256" key="2">
    <source>
        <dbReference type="PROSITE-ProRule" id="PRU00284"/>
    </source>
</evidence>
<proteinExistence type="predicted"/>
<evidence type="ECO:0000313" key="7">
    <source>
        <dbReference type="EMBL" id="KAB2931382.1"/>
    </source>
</evidence>
<dbReference type="PROSITE" id="PS50111">
    <property type="entry name" value="CHEMOTAXIS_TRANSDUC_2"/>
    <property type="match status" value="1"/>
</dbReference>
<evidence type="ECO:0000256" key="5">
    <source>
        <dbReference type="SAM" id="Phobius"/>
    </source>
</evidence>
<feature type="transmembrane region" description="Helical" evidence="5">
    <location>
        <begin position="166"/>
        <end position="184"/>
    </location>
</feature>
<dbReference type="EMBL" id="WBUI01000014">
    <property type="protein sequence ID" value="KAB2931382.1"/>
    <property type="molecule type" value="Genomic_DNA"/>
</dbReference>
<feature type="transmembrane region" description="Helical" evidence="5">
    <location>
        <begin position="113"/>
        <end position="146"/>
    </location>
</feature>
<keyword evidence="5" id="KW-0812">Transmembrane</keyword>
<dbReference type="GO" id="GO:0016020">
    <property type="term" value="C:membrane"/>
    <property type="evidence" value="ECO:0007669"/>
    <property type="project" value="InterPro"/>
</dbReference>
<dbReference type="InterPro" id="IPR004089">
    <property type="entry name" value="MCPsignal_dom"/>
</dbReference>
<organism evidence="7 8">
    <name type="scientific">Leptonema illini</name>
    <dbReference type="NCBI Taxonomy" id="183"/>
    <lineage>
        <taxon>Bacteria</taxon>
        <taxon>Pseudomonadati</taxon>
        <taxon>Spirochaetota</taxon>
        <taxon>Spirochaetia</taxon>
        <taxon>Leptospirales</taxon>
        <taxon>Leptospiraceae</taxon>
        <taxon>Leptonema</taxon>
    </lineage>
</organism>
<dbReference type="Gene3D" id="1.10.287.950">
    <property type="entry name" value="Methyl-accepting chemotaxis protein"/>
    <property type="match status" value="1"/>
</dbReference>
<evidence type="ECO:0000256" key="1">
    <source>
        <dbReference type="ARBA" id="ARBA00023224"/>
    </source>
</evidence>
<comment type="caution">
    <text evidence="7">The sequence shown here is derived from an EMBL/GenBank/DDBJ whole genome shotgun (WGS) entry which is preliminary data.</text>
</comment>
<evidence type="ECO:0000256" key="3">
    <source>
        <dbReference type="SAM" id="Coils"/>
    </source>
</evidence>
<gene>
    <name evidence="7" type="ORF">F9K24_14170</name>
</gene>
<keyword evidence="5" id="KW-0472">Membrane</keyword>
<dbReference type="PANTHER" id="PTHR32089:SF112">
    <property type="entry name" value="LYSOZYME-LIKE PROTEIN-RELATED"/>
    <property type="match status" value="1"/>
</dbReference>
<evidence type="ECO:0000259" key="6">
    <source>
        <dbReference type="PROSITE" id="PS50111"/>
    </source>
</evidence>
<reference evidence="7 8" key="1">
    <citation type="submission" date="2019-10" db="EMBL/GenBank/DDBJ databases">
        <title>Extracellular Electron Transfer in a Candidatus Methanoperedens spp. Enrichment Culture.</title>
        <authorList>
            <person name="Berger S."/>
            <person name="Rangel Shaw D."/>
            <person name="Berben T."/>
            <person name="In 'T Zandt M."/>
            <person name="Frank J."/>
            <person name="Reimann J."/>
            <person name="Jetten M.S.M."/>
            <person name="Welte C.U."/>
        </authorList>
    </citation>
    <scope>NUCLEOTIDE SEQUENCE [LARGE SCALE GENOMIC DNA]</scope>
    <source>
        <strain evidence="7">SB12</strain>
    </source>
</reference>
<feature type="domain" description="Methyl-accepting transducer" evidence="6">
    <location>
        <begin position="247"/>
        <end position="483"/>
    </location>
</feature>
<dbReference type="PANTHER" id="PTHR32089">
    <property type="entry name" value="METHYL-ACCEPTING CHEMOTAXIS PROTEIN MCPB"/>
    <property type="match status" value="1"/>
</dbReference>